<evidence type="ECO:0000313" key="4">
    <source>
        <dbReference type="Proteomes" id="UP000054324"/>
    </source>
</evidence>
<gene>
    <name evidence="3" type="ORF">T265_06227</name>
</gene>
<dbReference type="GO" id="GO:0010506">
    <property type="term" value="P:regulation of autophagy"/>
    <property type="evidence" value="ECO:0007669"/>
    <property type="project" value="InterPro"/>
</dbReference>
<dbReference type="KEGG" id="ovi:T265_06227"/>
<dbReference type="InterPro" id="IPR040371">
    <property type="entry name" value="RMC1"/>
</dbReference>
<sequence>MEPNEPDGLQHYVTLSEEPTIFEPMSSVNSIFTLRSRGIMGVNVKSPDASRPSLNFRIEDHGEVLCIKFSPDSRVLAIQRTPHSIDFLNFSNGSPISSEYSHTCKGKKIKLLGFVWTTSTEILLVTTESLELYQTAGTITKICKFSLPSNLALDNAQPDTVSAVLQNSCLLACIDGLVKLTDELLVETNGQFAISVVDNVVLVHCRNERVTCVYDLAFGGHVHDGISKHRPVFPPESIGPLTLASNTVPALSSNLDAKIPVELYSAHWITNLPSVVIDGNLGCLWTLKLNNKLIPMLIRKRSHVVDFLVNREDGKRILLDYCTTLYNQSVSEALSYEASDFDGDYSFHADGLNQRLDDFAYIFKRFAEMRHPHSRRKSPVHPTILGPYSSFSTLPADEETENSAASRRMSMAIEDGYAPAFQRPFTVSQSDVYTHIFLVAQGNESHVVDFLVNREDGKRILLDYCTTLYNQSVSEALSYEASDFDGDYSFHADGLNQRLDDFAYIFKRFAEMRHPHSRRKSPVHPTILGPYSSFSTLPADEETENSAASRRMNPHVRSLLYAVLVEYIRSLVEHEIHVDHSVHELLISTIARLEQYDQLSYCIQSRLLADSKPIALQLLALESVYPAAGQLAIDMLKRLSFSNEEVVEVLLLKNRLIEALRFCQMRPHLLHQSQQDGLCQRFLELAAQSEDRMTFYNVFRFFQLFDRNGSFLKEAGYEPLMRKFLDTFGEEPSS</sequence>
<feature type="domain" description="Regulator of MON1-CCZ1 complex N-terminal" evidence="2">
    <location>
        <begin position="29"/>
        <end position="135"/>
    </location>
</feature>
<dbReference type="STRING" id="6198.A0A074ZH96"/>
<dbReference type="EMBL" id="KL596744">
    <property type="protein sequence ID" value="KER26583.1"/>
    <property type="molecule type" value="Genomic_DNA"/>
</dbReference>
<dbReference type="PANTHER" id="PTHR12897">
    <property type="entry name" value="COLON CANCER-ASSOCIATED PROTEIN MIC1"/>
    <property type="match status" value="1"/>
</dbReference>
<name>A0A074ZH96_OPIVI</name>
<dbReference type="GO" id="GO:0005765">
    <property type="term" value="C:lysosomal membrane"/>
    <property type="evidence" value="ECO:0007669"/>
    <property type="project" value="TreeGrafter"/>
</dbReference>
<feature type="domain" description="Mic1" evidence="1">
    <location>
        <begin position="557"/>
        <end position="703"/>
    </location>
</feature>
<dbReference type="Pfam" id="PF07035">
    <property type="entry name" value="RMC1_C"/>
    <property type="match status" value="1"/>
</dbReference>
<proteinExistence type="predicted"/>
<dbReference type="Proteomes" id="UP000054324">
    <property type="component" value="Unassembled WGS sequence"/>
</dbReference>
<dbReference type="InterPro" id="IPR009755">
    <property type="entry name" value="RMC1_C"/>
</dbReference>
<evidence type="ECO:0000259" key="2">
    <source>
        <dbReference type="Pfam" id="PF21029"/>
    </source>
</evidence>
<keyword evidence="4" id="KW-1185">Reference proteome</keyword>
<reference evidence="3 4" key="1">
    <citation type="submission" date="2013-11" db="EMBL/GenBank/DDBJ databases">
        <title>Opisthorchis viverrini - life in the bile duct.</title>
        <authorList>
            <person name="Young N.D."/>
            <person name="Nagarajan N."/>
            <person name="Lin S.J."/>
            <person name="Korhonen P.K."/>
            <person name="Jex A.R."/>
            <person name="Hall R.S."/>
            <person name="Safavi-Hemami H."/>
            <person name="Kaewkong W."/>
            <person name="Bertrand D."/>
            <person name="Gao S."/>
            <person name="Seet Q."/>
            <person name="Wongkham S."/>
            <person name="Teh B.T."/>
            <person name="Wongkham C."/>
            <person name="Intapan P.M."/>
            <person name="Maleewong W."/>
            <person name="Yang X."/>
            <person name="Hu M."/>
            <person name="Wang Z."/>
            <person name="Hofmann A."/>
            <person name="Sternberg P.W."/>
            <person name="Tan P."/>
            <person name="Wang J."/>
            <person name="Gasser R.B."/>
        </authorList>
    </citation>
    <scope>NUCLEOTIDE SEQUENCE [LARGE SCALE GENOMIC DNA]</scope>
</reference>
<evidence type="ECO:0000259" key="1">
    <source>
        <dbReference type="Pfam" id="PF07035"/>
    </source>
</evidence>
<dbReference type="GeneID" id="20320409"/>
<accession>A0A074ZH96</accession>
<dbReference type="GO" id="GO:0035658">
    <property type="term" value="C:Mon1-Ccz1 complex"/>
    <property type="evidence" value="ECO:0007669"/>
    <property type="project" value="InterPro"/>
</dbReference>
<dbReference type="GO" id="GO:0031902">
    <property type="term" value="C:late endosome membrane"/>
    <property type="evidence" value="ECO:0007669"/>
    <property type="project" value="TreeGrafter"/>
</dbReference>
<dbReference type="RefSeq" id="XP_009169699.1">
    <property type="nucleotide sequence ID" value="XM_009171435.1"/>
</dbReference>
<dbReference type="AlphaFoldDB" id="A0A074ZH96"/>
<dbReference type="Pfam" id="PF21029">
    <property type="entry name" value="RMC1_N"/>
    <property type="match status" value="1"/>
</dbReference>
<organism evidence="3 4">
    <name type="scientific">Opisthorchis viverrini</name>
    <name type="common">Southeast Asian liver fluke</name>
    <dbReference type="NCBI Taxonomy" id="6198"/>
    <lineage>
        <taxon>Eukaryota</taxon>
        <taxon>Metazoa</taxon>
        <taxon>Spiralia</taxon>
        <taxon>Lophotrochozoa</taxon>
        <taxon>Platyhelminthes</taxon>
        <taxon>Trematoda</taxon>
        <taxon>Digenea</taxon>
        <taxon>Opisthorchiida</taxon>
        <taxon>Opisthorchiata</taxon>
        <taxon>Opisthorchiidae</taxon>
        <taxon>Opisthorchis</taxon>
    </lineage>
</organism>
<evidence type="ECO:0000313" key="3">
    <source>
        <dbReference type="EMBL" id="KER26583.1"/>
    </source>
</evidence>
<protein>
    <submittedName>
        <fullName evidence="3">Uncharacterized protein</fullName>
    </submittedName>
</protein>
<dbReference type="CTD" id="20320409"/>
<dbReference type="OrthoDB" id="26384at2759"/>
<dbReference type="InterPro" id="IPR049040">
    <property type="entry name" value="RMC1_N"/>
</dbReference>
<dbReference type="PANTHER" id="PTHR12897:SF4">
    <property type="entry name" value="REGULATOR OF MON1-CCZ1 COMPLEX"/>
    <property type="match status" value="1"/>
</dbReference>